<dbReference type="InterPro" id="IPR040267">
    <property type="entry name" value="EID1-like"/>
</dbReference>
<gene>
    <name evidence="1" type="ORF">Taro_046538</name>
</gene>
<dbReference type="PANTHER" id="PTHR31348">
    <property type="entry name" value="EID1-LIKE F-BOX PROTEIN 2-RELATED"/>
    <property type="match status" value="1"/>
</dbReference>
<organism evidence="1 2">
    <name type="scientific">Colocasia esculenta</name>
    <name type="common">Wild taro</name>
    <name type="synonym">Arum esculentum</name>
    <dbReference type="NCBI Taxonomy" id="4460"/>
    <lineage>
        <taxon>Eukaryota</taxon>
        <taxon>Viridiplantae</taxon>
        <taxon>Streptophyta</taxon>
        <taxon>Embryophyta</taxon>
        <taxon>Tracheophyta</taxon>
        <taxon>Spermatophyta</taxon>
        <taxon>Magnoliopsida</taxon>
        <taxon>Liliopsida</taxon>
        <taxon>Araceae</taxon>
        <taxon>Aroideae</taxon>
        <taxon>Colocasieae</taxon>
        <taxon>Colocasia</taxon>
    </lineage>
</organism>
<dbReference type="AlphaFoldDB" id="A0A843WQ78"/>
<keyword evidence="2" id="KW-1185">Reference proteome</keyword>
<evidence type="ECO:0000313" key="1">
    <source>
        <dbReference type="EMBL" id="MQM13613.1"/>
    </source>
</evidence>
<name>A0A843WQ78_COLES</name>
<reference evidence="1" key="1">
    <citation type="submission" date="2017-07" db="EMBL/GenBank/DDBJ databases">
        <title>Taro Niue Genome Assembly and Annotation.</title>
        <authorList>
            <person name="Atibalentja N."/>
            <person name="Keating K."/>
            <person name="Fields C.J."/>
        </authorList>
    </citation>
    <scope>NUCLEOTIDE SEQUENCE</scope>
    <source>
        <strain evidence="1">Niue_2</strain>
        <tissue evidence="1">Leaf</tissue>
    </source>
</reference>
<dbReference type="EMBL" id="NMUH01005755">
    <property type="protein sequence ID" value="MQM13613.1"/>
    <property type="molecule type" value="Genomic_DNA"/>
</dbReference>
<protein>
    <submittedName>
        <fullName evidence="1">Uncharacterized protein</fullName>
    </submittedName>
</protein>
<dbReference type="Proteomes" id="UP000652761">
    <property type="component" value="Unassembled WGS sequence"/>
</dbReference>
<comment type="caution">
    <text evidence="1">The sequence shown here is derived from an EMBL/GenBank/DDBJ whole genome shotgun (WGS) entry which is preliminary data.</text>
</comment>
<sequence length="188" mass="20262">LGSPRLACVCARFSALVHNVCYRAKVTCSIPSVTSNLLLPCRSSPVDAEGDAPPNGWAALHKLSVCCPGLLHAGVLLENSDFGLERDISHDQNHLHLRMASPSSSASSSSMSSSVAARSALAPPLDLAARFSSTTVEVGNILKQEHGDESLYHSIMSGMKFLRVLKQMEVDNTIRFHEQEQPNMAIHT</sequence>
<feature type="non-terminal residue" evidence="1">
    <location>
        <position position="188"/>
    </location>
</feature>
<accession>A0A843WQ78</accession>
<proteinExistence type="predicted"/>
<dbReference type="PANTHER" id="PTHR31348:SF4">
    <property type="entry name" value="PHYTOCHROME A-ASSOCIATED F-BOX PROTEIN"/>
    <property type="match status" value="1"/>
</dbReference>
<dbReference type="OrthoDB" id="730977at2759"/>
<evidence type="ECO:0000313" key="2">
    <source>
        <dbReference type="Proteomes" id="UP000652761"/>
    </source>
</evidence>